<feature type="domain" description="N-acetyltransferase" evidence="3">
    <location>
        <begin position="1"/>
        <end position="144"/>
    </location>
</feature>
<dbReference type="PROSITE" id="PS51186">
    <property type="entry name" value="GNAT"/>
    <property type="match status" value="2"/>
</dbReference>
<protein>
    <submittedName>
        <fullName evidence="4">GNAT family N-acetyltransferase</fullName>
    </submittedName>
</protein>
<dbReference type="PANTHER" id="PTHR10545">
    <property type="entry name" value="DIAMINE N-ACETYLTRANSFERASE"/>
    <property type="match status" value="1"/>
</dbReference>
<name>A0ABS3AS36_9BACT</name>
<evidence type="ECO:0000313" key="5">
    <source>
        <dbReference type="Proteomes" id="UP000722121"/>
    </source>
</evidence>
<proteinExistence type="predicted"/>
<evidence type="ECO:0000256" key="1">
    <source>
        <dbReference type="ARBA" id="ARBA00022679"/>
    </source>
</evidence>
<evidence type="ECO:0000256" key="2">
    <source>
        <dbReference type="ARBA" id="ARBA00023315"/>
    </source>
</evidence>
<evidence type="ECO:0000259" key="3">
    <source>
        <dbReference type="PROSITE" id="PS51186"/>
    </source>
</evidence>
<sequence>MIQHSKTAIEYFESPLPEDIAFLSEGISQEAHEQKNLAPVEHFGFFVSNSKRERVGGINGFMYYGCLYIDQLYIHPSYRNQQLGFQLMNKAEKLAISKGCSFSTVSTMDWEAKEFYIKLGYYKEFEREGYDQASTMIFLKKTFHPRATLVRRSLMSNLPKTVRVTSANTEERRQIIFNLSQFYQHDMAAFFEFTSDNLPNSNGLYDPLSCFNLYWKEKNRFPFLVQCDDNPIGFALVNTIGTTPTVNWNMAEFFIVKSCRGKGLGKQAAKQIIDQFSGIWEIAVMPENKQALSFWENVIKTTFPKELSQPTLKTIQKPKPHPMKIFQITRSSHATNH</sequence>
<feature type="domain" description="N-acetyltransferase" evidence="3">
    <location>
        <begin position="177"/>
        <end position="322"/>
    </location>
</feature>
<keyword evidence="5" id="KW-1185">Reference proteome</keyword>
<dbReference type="SUPFAM" id="SSF55729">
    <property type="entry name" value="Acyl-CoA N-acyltransferases (Nat)"/>
    <property type="match status" value="2"/>
</dbReference>
<comment type="caution">
    <text evidence="4">The sequence shown here is derived from an EMBL/GenBank/DDBJ whole genome shotgun (WGS) entry which is preliminary data.</text>
</comment>
<dbReference type="Proteomes" id="UP000722121">
    <property type="component" value="Unassembled WGS sequence"/>
</dbReference>
<dbReference type="InterPro" id="IPR000182">
    <property type="entry name" value="GNAT_dom"/>
</dbReference>
<dbReference type="CDD" id="cd04301">
    <property type="entry name" value="NAT_SF"/>
    <property type="match status" value="2"/>
</dbReference>
<keyword evidence="1" id="KW-0808">Transferase</keyword>
<organism evidence="4 5">
    <name type="scientific">Simkania negevensis</name>
    <dbReference type="NCBI Taxonomy" id="83561"/>
    <lineage>
        <taxon>Bacteria</taxon>
        <taxon>Pseudomonadati</taxon>
        <taxon>Chlamydiota</taxon>
        <taxon>Chlamydiia</taxon>
        <taxon>Parachlamydiales</taxon>
        <taxon>Simkaniaceae</taxon>
        <taxon>Simkania</taxon>
    </lineage>
</organism>
<keyword evidence="2" id="KW-0012">Acyltransferase</keyword>
<dbReference type="Gene3D" id="3.40.630.30">
    <property type="match status" value="2"/>
</dbReference>
<dbReference type="EMBL" id="JAFITR010000084">
    <property type="protein sequence ID" value="MBN4067213.1"/>
    <property type="molecule type" value="Genomic_DNA"/>
</dbReference>
<dbReference type="InterPro" id="IPR051016">
    <property type="entry name" value="Diverse_Substrate_AcTransf"/>
</dbReference>
<dbReference type="Pfam" id="PF00583">
    <property type="entry name" value="Acetyltransf_1"/>
    <property type="match status" value="2"/>
</dbReference>
<evidence type="ECO:0000313" key="4">
    <source>
        <dbReference type="EMBL" id="MBN4067213.1"/>
    </source>
</evidence>
<gene>
    <name evidence="4" type="ORF">JYU14_03920</name>
</gene>
<accession>A0ABS3AS36</accession>
<reference evidence="4 5" key="1">
    <citation type="submission" date="2021-02" db="EMBL/GenBank/DDBJ databases">
        <title>Activity-based single-cell genomes from oceanic crustal fluid captures similar information to metagenomic and metatranscriptomic surveys with orders of magnitude less sampling.</title>
        <authorList>
            <person name="D'Angelo T.S."/>
            <person name="Orcutt B.N."/>
        </authorList>
    </citation>
    <scope>NUCLEOTIDE SEQUENCE [LARGE SCALE GENOMIC DNA]</scope>
    <source>
        <strain evidence="4">AH-315-G07</strain>
    </source>
</reference>
<dbReference type="InterPro" id="IPR016181">
    <property type="entry name" value="Acyl_CoA_acyltransferase"/>
</dbReference>
<dbReference type="PANTHER" id="PTHR10545:SF29">
    <property type="entry name" value="GH14572P-RELATED"/>
    <property type="match status" value="1"/>
</dbReference>